<feature type="transmembrane region" description="Helical" evidence="2">
    <location>
        <begin position="48"/>
        <end position="69"/>
    </location>
</feature>
<keyword evidence="2" id="KW-0812">Transmembrane</keyword>
<feature type="transmembrane region" description="Helical" evidence="2">
    <location>
        <begin position="21"/>
        <end position="42"/>
    </location>
</feature>
<feature type="region of interest" description="Disordered" evidence="1">
    <location>
        <begin position="331"/>
        <end position="351"/>
    </location>
</feature>
<gene>
    <name evidence="3" type="ORF">RJ641_030032</name>
</gene>
<comment type="caution">
    <text evidence="3">The sequence shown here is derived from an EMBL/GenBank/DDBJ whole genome shotgun (WGS) entry which is preliminary data.</text>
</comment>
<organism evidence="3 4">
    <name type="scientific">Dillenia turbinata</name>
    <dbReference type="NCBI Taxonomy" id="194707"/>
    <lineage>
        <taxon>Eukaryota</taxon>
        <taxon>Viridiplantae</taxon>
        <taxon>Streptophyta</taxon>
        <taxon>Embryophyta</taxon>
        <taxon>Tracheophyta</taxon>
        <taxon>Spermatophyta</taxon>
        <taxon>Magnoliopsida</taxon>
        <taxon>eudicotyledons</taxon>
        <taxon>Gunneridae</taxon>
        <taxon>Pentapetalae</taxon>
        <taxon>Dilleniales</taxon>
        <taxon>Dilleniaceae</taxon>
        <taxon>Dillenia</taxon>
    </lineage>
</organism>
<sequence length="401" mass="45601">MTELFGSSTVKTRLSSLLSDFMFFCSFVLSHPLYFSYFIFFSPYLLKLLSFLSPLFITTTLLLLSLLTISPTLFHDKSSQSDSGFFITTYSTLLDALWSKIENNVEDFDQFEDSEVYKIVFDTSIVYKVGENPEEIPESEVKCIDLASVCEASVCKAVEEKGEVEVTGMEVKFSERRKLLESENSTTKVEEKLVEELVVTKSHKAQGLSSMNVGSKAMENEKINETHERLRGVGESNFERFENGEMGDFKRLGSYRRSVGDSVESCESFASSLGSYGSMRREKEWKRTLACKLYEERNNVEGSEGMDLLWEKYEMDSSKLNNVKSKGRKSKKSEVEYYKEEDEDDDDEEEGANGQLCCLQALKFSTRKMNIGMGKPNLMKISKALKGFGFLHHVKKHGKKG</sequence>
<keyword evidence="4" id="KW-1185">Reference proteome</keyword>
<keyword evidence="2" id="KW-1133">Transmembrane helix</keyword>
<proteinExistence type="predicted"/>
<accession>A0AAN8ZJU0</accession>
<dbReference type="Proteomes" id="UP001370490">
    <property type="component" value="Unassembled WGS sequence"/>
</dbReference>
<evidence type="ECO:0000256" key="1">
    <source>
        <dbReference type="SAM" id="MobiDB-lite"/>
    </source>
</evidence>
<name>A0AAN8ZJU0_9MAGN</name>
<keyword evidence="2" id="KW-0472">Membrane</keyword>
<feature type="compositionally biased region" description="Acidic residues" evidence="1">
    <location>
        <begin position="339"/>
        <end position="351"/>
    </location>
</feature>
<dbReference type="EMBL" id="JBAMMX010000005">
    <property type="protein sequence ID" value="KAK6940501.1"/>
    <property type="molecule type" value="Genomic_DNA"/>
</dbReference>
<dbReference type="PANTHER" id="PTHR36760:SF1">
    <property type="entry name" value="ACIDIC LEUCINE-RICH NUCLEAR PHOSPHOPROTEIN 32 FAMILY B PROTEIN"/>
    <property type="match status" value="1"/>
</dbReference>
<evidence type="ECO:0000313" key="3">
    <source>
        <dbReference type="EMBL" id="KAK6940501.1"/>
    </source>
</evidence>
<evidence type="ECO:0000256" key="2">
    <source>
        <dbReference type="SAM" id="Phobius"/>
    </source>
</evidence>
<reference evidence="3 4" key="1">
    <citation type="submission" date="2023-12" db="EMBL/GenBank/DDBJ databases">
        <title>A high-quality genome assembly for Dillenia turbinata (Dilleniales).</title>
        <authorList>
            <person name="Chanderbali A."/>
        </authorList>
    </citation>
    <scope>NUCLEOTIDE SEQUENCE [LARGE SCALE GENOMIC DNA]</scope>
    <source>
        <strain evidence="3">LSX21</strain>
        <tissue evidence="3">Leaf</tissue>
    </source>
</reference>
<evidence type="ECO:0000313" key="4">
    <source>
        <dbReference type="Proteomes" id="UP001370490"/>
    </source>
</evidence>
<dbReference type="PANTHER" id="PTHR36760">
    <property type="entry name" value="ACIDIC LEUCINE-RICH NUCLEAR PHOSPHOPROTEIN 32 FAMILY B PROTEIN"/>
    <property type="match status" value="1"/>
</dbReference>
<dbReference type="AlphaFoldDB" id="A0AAN8ZJU0"/>
<protein>
    <submittedName>
        <fullName evidence="3">Uncharacterized protein</fullName>
    </submittedName>
</protein>